<evidence type="ECO:0000256" key="2">
    <source>
        <dbReference type="ARBA" id="ARBA00022737"/>
    </source>
</evidence>
<dbReference type="SUPFAM" id="SSF50978">
    <property type="entry name" value="WD40 repeat-like"/>
    <property type="match status" value="1"/>
</dbReference>
<dbReference type="SMART" id="SM00320">
    <property type="entry name" value="WD40"/>
    <property type="match status" value="6"/>
</dbReference>
<accession>A0ABR4HZA1</accession>
<feature type="signal peptide" evidence="3">
    <location>
        <begin position="1"/>
        <end position="23"/>
    </location>
</feature>
<dbReference type="InterPro" id="IPR056884">
    <property type="entry name" value="NPHP3-like_N"/>
</dbReference>
<dbReference type="PANTHER" id="PTHR46082:SF11">
    <property type="entry name" value="AAA+ ATPASE DOMAIN-CONTAINING PROTEIN-RELATED"/>
    <property type="match status" value="1"/>
</dbReference>
<dbReference type="SUPFAM" id="SSF52540">
    <property type="entry name" value="P-loop containing nucleoside triphosphate hydrolases"/>
    <property type="match status" value="1"/>
</dbReference>
<feature type="domain" description="Nephrocystin 3-like N-terminal" evidence="4">
    <location>
        <begin position="357"/>
        <end position="522"/>
    </location>
</feature>
<dbReference type="Gene3D" id="3.40.50.300">
    <property type="entry name" value="P-loop containing nucleotide triphosphate hydrolases"/>
    <property type="match status" value="1"/>
</dbReference>
<evidence type="ECO:0000256" key="1">
    <source>
        <dbReference type="ARBA" id="ARBA00022574"/>
    </source>
</evidence>
<dbReference type="PROSITE" id="PS00678">
    <property type="entry name" value="WD_REPEATS_1"/>
    <property type="match status" value="4"/>
</dbReference>
<dbReference type="EMBL" id="JBFXLT010000006">
    <property type="protein sequence ID" value="KAL2820697.1"/>
    <property type="molecule type" value="Genomic_DNA"/>
</dbReference>
<dbReference type="CDD" id="cd00200">
    <property type="entry name" value="WD40"/>
    <property type="match status" value="1"/>
</dbReference>
<dbReference type="InterPro" id="IPR020472">
    <property type="entry name" value="WD40_PAC1"/>
</dbReference>
<keyword evidence="2" id="KW-0677">Repeat</keyword>
<dbReference type="InterPro" id="IPR001680">
    <property type="entry name" value="WD40_rpt"/>
</dbReference>
<dbReference type="InterPro" id="IPR015943">
    <property type="entry name" value="WD40/YVTN_repeat-like_dom_sf"/>
</dbReference>
<gene>
    <name evidence="5" type="ORF">BJX63DRAFT_280804</name>
</gene>
<dbReference type="Proteomes" id="UP001610334">
    <property type="component" value="Unassembled WGS sequence"/>
</dbReference>
<dbReference type="Gene3D" id="2.130.10.10">
    <property type="entry name" value="YVTN repeat-like/Quinoprotein amine dehydrogenase"/>
    <property type="match status" value="3"/>
</dbReference>
<comment type="caution">
    <text evidence="5">The sequence shown here is derived from an EMBL/GenBank/DDBJ whole genome shotgun (WGS) entry which is preliminary data.</text>
</comment>
<keyword evidence="1" id="KW-0853">WD repeat</keyword>
<protein>
    <recommendedName>
        <fullName evidence="4">Nephrocystin 3-like N-terminal domain-containing protein</fullName>
    </recommendedName>
</protein>
<dbReference type="Pfam" id="PF24883">
    <property type="entry name" value="NPHP3_N"/>
    <property type="match status" value="1"/>
</dbReference>
<evidence type="ECO:0000259" key="4">
    <source>
        <dbReference type="Pfam" id="PF24883"/>
    </source>
</evidence>
<sequence>MTSFTHADYTVAWICALPLEAAAARVMLDKIHNPLPQPSNDPNAYVLGELNGHFIVVACLPAGVYGTVSAATVVSFLRSTFTRIEFGLMVGIGGGAPGRSNDIRLGDVVVSKPVGTYSGVIQYDYGKAIQGGQFTPTGSLNKPPQVLLTQIAQLEAKQMTKREVVILTTLEKVLEENPDMKGSFSPPDEQTDLFFASSYRHVDSLNDCSNCDKGKLVYREPRGTRAPYIHYGLIASGNQVIKDSETRDRLAKQHAILCFEMEAAGIMDSLPTLVIRGICDYCDSHKQKQWQGYAALTAAAYAKLLLSVVPVEISTAARPEPAYTSDDKRCLQDLLLSHPGDELKRIEATKGGLLDDSFRWILDSAEYQGWCNSPGSQVLWISGDAGKGKTMLMIGIIKELSMSESSKPLAYFLCQGTDLKLNNATAVLRGLIYMLIIQQPHLISWLRQRYDVEGQKLFESSNAFYSLSTVFGNMIGHLQQAPVHLIIDALDECKVDLEMLLGLIAKITSMPSVQVKWIVSSRNTIHIEPILDPGHEVDNISLEVNTDRISRAIEAYINYKVSLLGILNHNQDLQQQVRDQLSQKSDGTFLWVALVIQELEKCRLSGDVLETLETVPGDLPNLYNQMIRYIHELGSQYRDICLLILSMVVLAYRPMHLVEICQLSGLQNKDDMERAVKMCGSFLTVREGYIYLIHQSAKDHLDHCSNTAIFPNQSTVHYQMFRLSLQALSVTLRRNIYDLTDPGVLISEIATLRPNPDPLLALRYSSTFWLDHFLEVKSEFTEGTETTEQGVIPEFFRKHLLHWLECLSLIGEVRHGILILRKLLHIQQPIKDTNKASPVQNGSKKNIWRRLRQKVHSKYSVLDQQPGHEEHYSVFMEAERLASANAGIIQDAPLQTYGATLVFCPRESLSKKLYWHERLEFIERAFVMQESWDPCIQILEGHTDGVMAVAFSPDGRTVASASGDKTIRFWDAATGTATRTLHGHTDGVMAVAFSPDGRTVASASRDETIRLWDTATGTATRTLHGHRQWVTGVAFSPDGRTVASTYRDGTFQLWDAATGTATRNPHGHTDFVIAVAFSPDGRTVASASYYKTIWLWDAATGTVTRTLHGHTGGVTAVAFSPDGRTVVSASGDETIRLWDAATGTATRTLHGHTDLATAVAFSPDGRTVASASRNKTIRFWDAATGIERKTYHCDVIVNSLSFSVDGYCLHSDRGSLPFNNKDSKTPSNKIFVHEKWISRDGQHFIWLPPQYRATCVCTSDNRVVLGHASGALTFLWLA</sequence>
<organism evidence="5 6">
    <name type="scientific">Aspergillus granulosus</name>
    <dbReference type="NCBI Taxonomy" id="176169"/>
    <lineage>
        <taxon>Eukaryota</taxon>
        <taxon>Fungi</taxon>
        <taxon>Dikarya</taxon>
        <taxon>Ascomycota</taxon>
        <taxon>Pezizomycotina</taxon>
        <taxon>Eurotiomycetes</taxon>
        <taxon>Eurotiomycetidae</taxon>
        <taxon>Eurotiales</taxon>
        <taxon>Aspergillaceae</taxon>
        <taxon>Aspergillus</taxon>
        <taxon>Aspergillus subgen. Nidulantes</taxon>
    </lineage>
</organism>
<dbReference type="Gene3D" id="3.40.50.1580">
    <property type="entry name" value="Nucleoside phosphorylase domain"/>
    <property type="match status" value="1"/>
</dbReference>
<dbReference type="InterPro" id="IPR035994">
    <property type="entry name" value="Nucleoside_phosphorylase_sf"/>
</dbReference>
<dbReference type="InterPro" id="IPR019775">
    <property type="entry name" value="WD40_repeat_CS"/>
</dbReference>
<dbReference type="InterPro" id="IPR027417">
    <property type="entry name" value="P-loop_NTPase"/>
</dbReference>
<dbReference type="InterPro" id="IPR053137">
    <property type="entry name" value="NLR-like"/>
</dbReference>
<evidence type="ECO:0000313" key="5">
    <source>
        <dbReference type="EMBL" id="KAL2820697.1"/>
    </source>
</evidence>
<feature type="chain" id="PRO_5047286822" description="Nephrocystin 3-like N-terminal domain-containing protein" evidence="3">
    <location>
        <begin position="24"/>
        <end position="1278"/>
    </location>
</feature>
<reference evidence="5 6" key="1">
    <citation type="submission" date="2024-07" db="EMBL/GenBank/DDBJ databases">
        <title>Section-level genome sequencing and comparative genomics of Aspergillus sections Usti and Cavernicolus.</title>
        <authorList>
            <consortium name="Lawrence Berkeley National Laboratory"/>
            <person name="Nybo J.L."/>
            <person name="Vesth T.C."/>
            <person name="Theobald S."/>
            <person name="Frisvad J.C."/>
            <person name="Larsen T.O."/>
            <person name="Kjaerboelling I."/>
            <person name="Rothschild-Mancinelli K."/>
            <person name="Lyhne E.K."/>
            <person name="Kogle M.E."/>
            <person name="Barry K."/>
            <person name="Clum A."/>
            <person name="Na H."/>
            <person name="Ledsgaard L."/>
            <person name="Lin J."/>
            <person name="Lipzen A."/>
            <person name="Kuo A."/>
            <person name="Riley R."/>
            <person name="Mondo S."/>
            <person name="Labutti K."/>
            <person name="Haridas S."/>
            <person name="Pangalinan J."/>
            <person name="Salamov A.A."/>
            <person name="Simmons B.A."/>
            <person name="Magnuson J.K."/>
            <person name="Chen J."/>
            <person name="Drula E."/>
            <person name="Henrissat B."/>
            <person name="Wiebenga A."/>
            <person name="Lubbers R.J."/>
            <person name="Gomes A.C."/>
            <person name="Makela M.R."/>
            <person name="Stajich J."/>
            <person name="Grigoriev I.V."/>
            <person name="Mortensen U.H."/>
            <person name="De Vries R.P."/>
            <person name="Baker S.E."/>
            <person name="Andersen M.R."/>
        </authorList>
    </citation>
    <scope>NUCLEOTIDE SEQUENCE [LARGE SCALE GENOMIC DNA]</scope>
    <source>
        <strain evidence="5 6">CBS 588.65</strain>
    </source>
</reference>
<keyword evidence="6" id="KW-1185">Reference proteome</keyword>
<evidence type="ECO:0000313" key="6">
    <source>
        <dbReference type="Proteomes" id="UP001610334"/>
    </source>
</evidence>
<dbReference type="PRINTS" id="PR00320">
    <property type="entry name" value="GPROTEINBRPT"/>
</dbReference>
<dbReference type="InterPro" id="IPR036322">
    <property type="entry name" value="WD40_repeat_dom_sf"/>
</dbReference>
<dbReference type="Pfam" id="PF00400">
    <property type="entry name" value="WD40"/>
    <property type="match status" value="6"/>
</dbReference>
<name>A0ABR4HZA1_9EURO</name>
<keyword evidence="3" id="KW-0732">Signal</keyword>
<proteinExistence type="predicted"/>
<dbReference type="PANTHER" id="PTHR46082">
    <property type="entry name" value="ATP/GTP-BINDING PROTEIN-RELATED"/>
    <property type="match status" value="1"/>
</dbReference>
<evidence type="ECO:0000256" key="3">
    <source>
        <dbReference type="SAM" id="SignalP"/>
    </source>
</evidence>
<dbReference type="SUPFAM" id="SSF53167">
    <property type="entry name" value="Purine and uridine phosphorylases"/>
    <property type="match status" value="1"/>
</dbReference>